<feature type="region of interest" description="Disordered" evidence="2">
    <location>
        <begin position="213"/>
        <end position="240"/>
    </location>
</feature>
<dbReference type="Proteomes" id="UP001061958">
    <property type="component" value="Unassembled WGS sequence"/>
</dbReference>
<protein>
    <submittedName>
        <fullName evidence="3">Uncharacterized protein</fullName>
    </submittedName>
</protein>
<accession>A0A9C7US45</accession>
<comment type="caution">
    <text evidence="3">The sequence shown here is derived from an EMBL/GenBank/DDBJ whole genome shotgun (WGS) entry which is preliminary data.</text>
</comment>
<evidence type="ECO:0000256" key="1">
    <source>
        <dbReference type="SAM" id="Coils"/>
    </source>
</evidence>
<sequence>MQGFQRFQAAAVDRKLQGREATLDQVIKENESLKQLISRNEQQMSAIQSELVQLRTQTAAHQYKLDNLPAQPNMEWQQTNYENAGNRLEKQVKQLKELFHSFKSSPVIDSKELFQSLGRLVEQVKNKPSSVLQDPSQCIAQLYYEQQALSALVSVHNLWLTSIQNRNSPPETMEAVRSYLDWIRETCNEIYSMTQLTQKQCWDALGIEATTSHSLPNHMDSNLPQSSSTTPRKSTNPFDD</sequence>
<proteinExistence type="predicted"/>
<evidence type="ECO:0000313" key="3">
    <source>
        <dbReference type="EMBL" id="GJQ13225.1"/>
    </source>
</evidence>
<feature type="coiled-coil region" evidence="1">
    <location>
        <begin position="23"/>
        <end position="98"/>
    </location>
</feature>
<dbReference type="AlphaFoldDB" id="A0A9C7US45"/>
<dbReference type="OrthoDB" id="10355800at2759"/>
<gene>
    <name evidence="3" type="ORF">GpartN1_g5016.t1</name>
</gene>
<reference evidence="3" key="2">
    <citation type="submission" date="2022-01" db="EMBL/GenBank/DDBJ databases">
        <authorList>
            <person name="Hirooka S."/>
            <person name="Miyagishima S.Y."/>
        </authorList>
    </citation>
    <scope>NUCLEOTIDE SEQUENCE</scope>
    <source>
        <strain evidence="3">NBRC 102759</strain>
    </source>
</reference>
<evidence type="ECO:0000313" key="4">
    <source>
        <dbReference type="Proteomes" id="UP001061958"/>
    </source>
</evidence>
<keyword evidence="1" id="KW-0175">Coiled coil</keyword>
<organism evidence="3 4">
    <name type="scientific">Galdieria partita</name>
    <dbReference type="NCBI Taxonomy" id="83374"/>
    <lineage>
        <taxon>Eukaryota</taxon>
        <taxon>Rhodophyta</taxon>
        <taxon>Bangiophyceae</taxon>
        <taxon>Galdieriales</taxon>
        <taxon>Galdieriaceae</taxon>
        <taxon>Galdieria</taxon>
    </lineage>
</organism>
<reference evidence="3" key="1">
    <citation type="journal article" date="2022" name="Proc. Natl. Acad. Sci. U.S.A.">
        <title>Life cycle and functional genomics of the unicellular red alga Galdieria for elucidating algal and plant evolution and industrial use.</title>
        <authorList>
            <person name="Hirooka S."/>
            <person name="Itabashi T."/>
            <person name="Ichinose T.M."/>
            <person name="Onuma R."/>
            <person name="Fujiwara T."/>
            <person name="Yamashita S."/>
            <person name="Jong L.W."/>
            <person name="Tomita R."/>
            <person name="Iwane A.H."/>
            <person name="Miyagishima S.Y."/>
        </authorList>
    </citation>
    <scope>NUCLEOTIDE SEQUENCE</scope>
    <source>
        <strain evidence="3">NBRC 102759</strain>
    </source>
</reference>
<keyword evidence="4" id="KW-1185">Reference proteome</keyword>
<name>A0A9C7US45_9RHOD</name>
<dbReference type="EMBL" id="BQMJ01000041">
    <property type="protein sequence ID" value="GJQ13225.1"/>
    <property type="molecule type" value="Genomic_DNA"/>
</dbReference>
<evidence type="ECO:0000256" key="2">
    <source>
        <dbReference type="SAM" id="MobiDB-lite"/>
    </source>
</evidence>